<name>W9HC58_FUSOX</name>
<evidence type="ECO:0000313" key="3">
    <source>
        <dbReference type="Proteomes" id="UP000030753"/>
    </source>
</evidence>
<dbReference type="InterPro" id="IPR018554">
    <property type="entry name" value="FRQ"/>
</dbReference>
<proteinExistence type="predicted"/>
<dbReference type="GO" id="GO:0005737">
    <property type="term" value="C:cytoplasm"/>
    <property type="evidence" value="ECO:0007669"/>
    <property type="project" value="InterPro"/>
</dbReference>
<evidence type="ECO:0000256" key="1">
    <source>
        <dbReference type="SAM" id="MobiDB-lite"/>
    </source>
</evidence>
<dbReference type="Pfam" id="PF09421">
    <property type="entry name" value="FRQ"/>
    <property type="match status" value="1"/>
</dbReference>
<dbReference type="GO" id="GO:0007623">
    <property type="term" value="P:circadian rhythm"/>
    <property type="evidence" value="ECO:0007669"/>
    <property type="project" value="InterPro"/>
</dbReference>
<feature type="region of interest" description="Disordered" evidence="1">
    <location>
        <begin position="1"/>
        <end position="80"/>
    </location>
</feature>
<dbReference type="GO" id="GO:0006355">
    <property type="term" value="P:regulation of DNA-templated transcription"/>
    <property type="evidence" value="ECO:0007669"/>
    <property type="project" value="InterPro"/>
</dbReference>
<dbReference type="AlphaFoldDB" id="W9HC58"/>
<feature type="compositionally biased region" description="Polar residues" evidence="1">
    <location>
        <begin position="44"/>
        <end position="55"/>
    </location>
</feature>
<dbReference type="GO" id="GO:0005634">
    <property type="term" value="C:nucleus"/>
    <property type="evidence" value="ECO:0007669"/>
    <property type="project" value="InterPro"/>
</dbReference>
<gene>
    <name evidence="2" type="ORF">FOYG_17105</name>
</gene>
<sequence>MSSTSRTLSSGQSQKDSRQVPDVPRCPRRAASGSFIGYRPLTDLRQNLHQQTSTMGEDDDEAQGSIYNGSEQTSDIELDL</sequence>
<accession>W9HC58</accession>
<feature type="non-terminal residue" evidence="2">
    <location>
        <position position="80"/>
    </location>
</feature>
<organism evidence="2 3">
    <name type="scientific">Fusarium oxysporum NRRL 32931</name>
    <dbReference type="NCBI Taxonomy" id="660029"/>
    <lineage>
        <taxon>Eukaryota</taxon>
        <taxon>Fungi</taxon>
        <taxon>Dikarya</taxon>
        <taxon>Ascomycota</taxon>
        <taxon>Pezizomycotina</taxon>
        <taxon>Sordariomycetes</taxon>
        <taxon>Hypocreomycetidae</taxon>
        <taxon>Hypocreales</taxon>
        <taxon>Nectriaceae</taxon>
        <taxon>Fusarium</taxon>
        <taxon>Fusarium oxysporum species complex</taxon>
    </lineage>
</organism>
<reference evidence="2 3" key="1">
    <citation type="submission" date="2011-06" db="EMBL/GenBank/DDBJ databases">
        <title>The Genome Sequence of Fusarium oxysporum FOSC 3-a.</title>
        <authorList>
            <consortium name="The Broad Institute Genome Sequencing Platform"/>
            <person name="Ma L.-J."/>
            <person name="Gale L.R."/>
            <person name="Schwartz D.C."/>
            <person name="Zhou S."/>
            <person name="Corby-Kistler H."/>
            <person name="Young S.K."/>
            <person name="Zeng Q."/>
            <person name="Gargeya S."/>
            <person name="Fitzgerald M."/>
            <person name="Haas B."/>
            <person name="Abouelleil A."/>
            <person name="Alvarado L."/>
            <person name="Arachchi H.M."/>
            <person name="Berlin A."/>
            <person name="Brown A."/>
            <person name="Chapman S.B."/>
            <person name="Chen Z."/>
            <person name="Dunbar C."/>
            <person name="Freedman E."/>
            <person name="Gearin G."/>
            <person name="Gellesch M."/>
            <person name="Goldberg J."/>
            <person name="Griggs A."/>
            <person name="Gujja S."/>
            <person name="Heiman D."/>
            <person name="Howarth C."/>
            <person name="Larson L."/>
            <person name="Lui A."/>
            <person name="MacDonald P.J.P."/>
            <person name="Mehta T."/>
            <person name="Montmayeur A."/>
            <person name="Murphy C."/>
            <person name="Neiman D."/>
            <person name="Pearson M."/>
            <person name="Priest M."/>
            <person name="Roberts A."/>
            <person name="Saif S."/>
            <person name="Shea T."/>
            <person name="Shenoy N."/>
            <person name="Sisk P."/>
            <person name="Stolte C."/>
            <person name="Sykes S."/>
            <person name="Wortman J."/>
            <person name="Nusbaum C."/>
            <person name="Birren B."/>
        </authorList>
    </citation>
    <scope>NUCLEOTIDE SEQUENCE [LARGE SCALE GENOMIC DNA]</scope>
    <source>
        <strain evidence="3">FOSC 3-a</strain>
    </source>
</reference>
<dbReference type="EMBL" id="JH717855">
    <property type="protein sequence ID" value="EWY79817.1"/>
    <property type="molecule type" value="Genomic_DNA"/>
</dbReference>
<evidence type="ECO:0000313" key="2">
    <source>
        <dbReference type="EMBL" id="EWY79817.1"/>
    </source>
</evidence>
<protein>
    <submittedName>
        <fullName evidence="2">Uncharacterized protein</fullName>
    </submittedName>
</protein>
<dbReference type="Proteomes" id="UP000030753">
    <property type="component" value="Unassembled WGS sequence"/>
</dbReference>
<dbReference type="HOGENOM" id="CLU_2596528_0_0_1"/>
<feature type="compositionally biased region" description="Low complexity" evidence="1">
    <location>
        <begin position="1"/>
        <end position="14"/>
    </location>
</feature>